<protein>
    <submittedName>
        <fullName evidence="2">p46</fullName>
    </submittedName>
</protein>
<proteinExistence type="predicted"/>
<organism evidence="2">
    <name type="scientific">Agapanthus tungrovirus</name>
    <dbReference type="NCBI Taxonomy" id="2838078"/>
    <lineage>
        <taxon>Viruses</taxon>
        <taxon>Riboviria</taxon>
        <taxon>Pararnavirae</taxon>
        <taxon>Artverviricota</taxon>
        <taxon>Revtraviricetes</taxon>
        <taxon>Ortervirales</taxon>
        <taxon>Caulimoviridae</taxon>
        <taxon>Tungrovirus</taxon>
        <taxon>Tungrovirus agapanthi</taxon>
    </lineage>
</organism>
<feature type="compositionally biased region" description="Polar residues" evidence="1">
    <location>
        <begin position="20"/>
        <end position="41"/>
    </location>
</feature>
<dbReference type="Pfam" id="PF06216">
    <property type="entry name" value="RTBV_P46"/>
    <property type="match status" value="2"/>
</dbReference>
<name>A0A8E7KMG3_9VIRU</name>
<evidence type="ECO:0000256" key="1">
    <source>
        <dbReference type="SAM" id="MobiDB-lite"/>
    </source>
</evidence>
<reference evidence="2" key="1">
    <citation type="submission" date="2020-05" db="EMBL/GenBank/DDBJ databases">
        <title>Novel viruses associated with indigenous members of the Amaryllidaceae family in South Africa.</title>
        <authorList>
            <person name="Read D.A."/>
            <person name="Thompson G.D."/>
        </authorList>
    </citation>
    <scope>NUCLEOTIDE SEQUENCE</scope>
    <source>
        <strain evidence="2">19-3013</strain>
    </source>
</reference>
<feature type="compositionally biased region" description="Polar residues" evidence="1">
    <location>
        <begin position="52"/>
        <end position="64"/>
    </location>
</feature>
<dbReference type="InterPro" id="IPR009347">
    <property type="entry name" value="RTBV_P46"/>
</dbReference>
<evidence type="ECO:0000313" key="2">
    <source>
        <dbReference type="EMBL" id="QVY19173.1"/>
    </source>
</evidence>
<accession>A0A8E7KMG3</accession>
<dbReference type="EMBL" id="MT501690">
    <property type="protein sequence ID" value="QVY19173.1"/>
    <property type="molecule type" value="Genomic_RNA"/>
</dbReference>
<feature type="region of interest" description="Disordered" evidence="1">
    <location>
        <begin position="1"/>
        <end position="84"/>
    </location>
</feature>
<sequence>MASSSSSSKQSPNCKGKSLGLNSPKPTGESPNQTNSVSQSFGMVKGPMGSNMAKSGSSQWQGQPLNGPKAKGNAQERPKIHGFSQPKNWENQVKIFIGKNRIPVDDKTPIFKTDYSHGLSLESLALIDAIFLNKHDLTEKARILHVLSNHLSLIEMRNIKYQMQLSKVHQDYDELKLQNLRLIERVKQYGAPHLKMQRNMLLTSPRLKFLEGLPRDLSQQILCNTHLKYEAHLRDLYAMAHRSTYMKQGLFIKRAKIYESEYQKWTSEEISDMYAHGFIRTISFVNHLPKGIPEDICKIVHENRYDGTTTIHIDKDTPTWDIKNGCRIHGDTTICIVAFDTTPDVNNEFEPAITAEFYTDKTTYECIAETDTIYKGSSAIGSFLEIRIEDIFIPSPGGCSVPGSYYDSDLERELCNRMDN</sequence>